<reference evidence="2" key="2">
    <citation type="journal article" date="2024" name="Plant">
        <title>Genomic evolution and insights into agronomic trait innovations of Sesamum species.</title>
        <authorList>
            <person name="Miao H."/>
            <person name="Wang L."/>
            <person name="Qu L."/>
            <person name="Liu H."/>
            <person name="Sun Y."/>
            <person name="Le M."/>
            <person name="Wang Q."/>
            <person name="Wei S."/>
            <person name="Zheng Y."/>
            <person name="Lin W."/>
            <person name="Duan Y."/>
            <person name="Cao H."/>
            <person name="Xiong S."/>
            <person name="Wang X."/>
            <person name="Wei L."/>
            <person name="Li C."/>
            <person name="Ma Q."/>
            <person name="Ju M."/>
            <person name="Zhao R."/>
            <person name="Li G."/>
            <person name="Mu C."/>
            <person name="Tian Q."/>
            <person name="Mei H."/>
            <person name="Zhang T."/>
            <person name="Gao T."/>
            <person name="Zhang H."/>
        </authorList>
    </citation>
    <scope>NUCLEOTIDE SEQUENCE</scope>
    <source>
        <strain evidence="2">K16</strain>
    </source>
</reference>
<dbReference type="InterPro" id="IPR005135">
    <property type="entry name" value="Endo/exonuclease/phosphatase"/>
</dbReference>
<gene>
    <name evidence="2" type="ORF">Sango_1567500</name>
</gene>
<feature type="domain" description="Endonuclease/exonuclease/phosphatase" evidence="1">
    <location>
        <begin position="8"/>
        <end position="172"/>
    </location>
</feature>
<reference evidence="2" key="1">
    <citation type="submission" date="2020-06" db="EMBL/GenBank/DDBJ databases">
        <authorList>
            <person name="Li T."/>
            <person name="Hu X."/>
            <person name="Zhang T."/>
            <person name="Song X."/>
            <person name="Zhang H."/>
            <person name="Dai N."/>
            <person name="Sheng W."/>
            <person name="Hou X."/>
            <person name="Wei L."/>
        </authorList>
    </citation>
    <scope>NUCLEOTIDE SEQUENCE</scope>
    <source>
        <strain evidence="2">K16</strain>
        <tissue evidence="2">Leaf</tissue>
    </source>
</reference>
<comment type="caution">
    <text evidence="2">The sequence shown here is derived from an EMBL/GenBank/DDBJ whole genome shotgun (WGS) entry which is preliminary data.</text>
</comment>
<dbReference type="Gene3D" id="3.60.10.10">
    <property type="entry name" value="Endonuclease/exonuclease/phosphatase"/>
    <property type="match status" value="1"/>
</dbReference>
<name>A0AAE2BTL1_9LAMI</name>
<dbReference type="GO" id="GO:0003824">
    <property type="term" value="F:catalytic activity"/>
    <property type="evidence" value="ECO:0007669"/>
    <property type="project" value="InterPro"/>
</dbReference>
<sequence>MNSICVPSKGKSGGLALLWPKSVSVLLQNYSHNHIDVFVKLEDSKDWWRFTGLFGEPETSKRERTWNLLSHLHGQSGRVWLCAGDFNEILDQSEKLGGPPHPAWQIQNFREALAGCALSNLGFTGTPFTWCNRHSLPTTIRERLDRACANTEWSRLFPNVFVKHEPVNCSDHAVLIIRLTDIPDYSSRAARP</sequence>
<dbReference type="Pfam" id="PF03372">
    <property type="entry name" value="Exo_endo_phos"/>
    <property type="match status" value="1"/>
</dbReference>
<evidence type="ECO:0000259" key="1">
    <source>
        <dbReference type="Pfam" id="PF03372"/>
    </source>
</evidence>
<dbReference type="EMBL" id="JACGWL010000008">
    <property type="protein sequence ID" value="KAK4397309.1"/>
    <property type="molecule type" value="Genomic_DNA"/>
</dbReference>
<feature type="non-terminal residue" evidence="2">
    <location>
        <position position="192"/>
    </location>
</feature>
<proteinExistence type="predicted"/>
<evidence type="ECO:0000313" key="3">
    <source>
        <dbReference type="Proteomes" id="UP001289374"/>
    </source>
</evidence>
<keyword evidence="3" id="KW-1185">Reference proteome</keyword>
<dbReference type="SUPFAM" id="SSF56219">
    <property type="entry name" value="DNase I-like"/>
    <property type="match status" value="1"/>
</dbReference>
<dbReference type="Proteomes" id="UP001289374">
    <property type="component" value="Unassembled WGS sequence"/>
</dbReference>
<accession>A0AAE2BTL1</accession>
<dbReference type="PANTHER" id="PTHR33710:SF83">
    <property type="entry name" value="ENDONUCLEASE_EXONUCLEASE_PHOSPHATASE DOMAIN-CONTAINING PROTEIN"/>
    <property type="match status" value="1"/>
</dbReference>
<dbReference type="PANTHER" id="PTHR33710">
    <property type="entry name" value="BNAC02G09200D PROTEIN"/>
    <property type="match status" value="1"/>
</dbReference>
<organism evidence="2 3">
    <name type="scientific">Sesamum angolense</name>
    <dbReference type="NCBI Taxonomy" id="2727404"/>
    <lineage>
        <taxon>Eukaryota</taxon>
        <taxon>Viridiplantae</taxon>
        <taxon>Streptophyta</taxon>
        <taxon>Embryophyta</taxon>
        <taxon>Tracheophyta</taxon>
        <taxon>Spermatophyta</taxon>
        <taxon>Magnoliopsida</taxon>
        <taxon>eudicotyledons</taxon>
        <taxon>Gunneridae</taxon>
        <taxon>Pentapetalae</taxon>
        <taxon>asterids</taxon>
        <taxon>lamiids</taxon>
        <taxon>Lamiales</taxon>
        <taxon>Pedaliaceae</taxon>
        <taxon>Sesamum</taxon>
    </lineage>
</organism>
<protein>
    <recommendedName>
        <fullName evidence="1">Endonuclease/exonuclease/phosphatase domain-containing protein</fullName>
    </recommendedName>
</protein>
<dbReference type="AlphaFoldDB" id="A0AAE2BTL1"/>
<evidence type="ECO:0000313" key="2">
    <source>
        <dbReference type="EMBL" id="KAK4397309.1"/>
    </source>
</evidence>
<dbReference type="InterPro" id="IPR036691">
    <property type="entry name" value="Endo/exonu/phosph_ase_sf"/>
</dbReference>